<dbReference type="InterPro" id="IPR036388">
    <property type="entry name" value="WH-like_DNA-bd_sf"/>
</dbReference>
<evidence type="ECO:0000256" key="1">
    <source>
        <dbReference type="ARBA" id="ARBA00023015"/>
    </source>
</evidence>
<dbReference type="Proteomes" id="UP001501598">
    <property type="component" value="Unassembled WGS sequence"/>
</dbReference>
<keyword evidence="6" id="KW-1185">Reference proteome</keyword>
<protein>
    <submittedName>
        <fullName evidence="5">GntR family transcriptional regulator</fullName>
    </submittedName>
</protein>
<accession>A0ABP8S248</accession>
<dbReference type="SUPFAM" id="SSF48008">
    <property type="entry name" value="GntR ligand-binding domain-like"/>
    <property type="match status" value="1"/>
</dbReference>
<evidence type="ECO:0000259" key="4">
    <source>
        <dbReference type="PROSITE" id="PS50949"/>
    </source>
</evidence>
<dbReference type="Gene3D" id="1.20.120.530">
    <property type="entry name" value="GntR ligand-binding domain-like"/>
    <property type="match status" value="1"/>
</dbReference>
<dbReference type="SUPFAM" id="SSF46785">
    <property type="entry name" value="Winged helix' DNA-binding domain"/>
    <property type="match status" value="1"/>
</dbReference>
<evidence type="ECO:0000313" key="5">
    <source>
        <dbReference type="EMBL" id="GAA4558829.1"/>
    </source>
</evidence>
<reference evidence="6" key="1">
    <citation type="journal article" date="2019" name="Int. J. Syst. Evol. Microbiol.">
        <title>The Global Catalogue of Microorganisms (GCM) 10K type strain sequencing project: providing services to taxonomists for standard genome sequencing and annotation.</title>
        <authorList>
            <consortium name="The Broad Institute Genomics Platform"/>
            <consortium name="The Broad Institute Genome Sequencing Center for Infectious Disease"/>
            <person name="Wu L."/>
            <person name="Ma J."/>
        </authorList>
    </citation>
    <scope>NUCLEOTIDE SEQUENCE [LARGE SCALE GENOMIC DNA]</scope>
    <source>
        <strain evidence="6">JCM 17906</strain>
    </source>
</reference>
<dbReference type="Pfam" id="PF00392">
    <property type="entry name" value="GntR"/>
    <property type="match status" value="1"/>
</dbReference>
<dbReference type="RefSeq" id="WP_345426990.1">
    <property type="nucleotide sequence ID" value="NZ_BAABGT010000115.1"/>
</dbReference>
<proteinExistence type="predicted"/>
<sequence>MASSGSTVRPIASRSVAELVTSELRRSILGGALAPGQEFSLREVAGMLNVSFIPVREALRSLEAEGLVINRPGRSSMVAPLDLDDLHAIYRLRHELEPNIAAHACSLLTDAQLDELDRHATEFGDEKLGIDEIYEAHHAFHLALLKPAATEWDVRILGTLWRAAERYIRIGFGRLDPDPREHGRREHAHHDLLDAFRSRDVDLVRQGVHDHLAHNEQIALRALEPQAEAQ</sequence>
<feature type="domain" description="HTH gntR-type" evidence="4">
    <location>
        <begin position="14"/>
        <end position="81"/>
    </location>
</feature>
<dbReference type="PANTHER" id="PTHR43537">
    <property type="entry name" value="TRANSCRIPTIONAL REGULATOR, GNTR FAMILY"/>
    <property type="match status" value="1"/>
</dbReference>
<organism evidence="5 6">
    <name type="scientific">Pseudonocardia xishanensis</name>
    <dbReference type="NCBI Taxonomy" id="630995"/>
    <lineage>
        <taxon>Bacteria</taxon>
        <taxon>Bacillati</taxon>
        <taxon>Actinomycetota</taxon>
        <taxon>Actinomycetes</taxon>
        <taxon>Pseudonocardiales</taxon>
        <taxon>Pseudonocardiaceae</taxon>
        <taxon>Pseudonocardia</taxon>
    </lineage>
</organism>
<dbReference type="Gene3D" id="1.10.10.10">
    <property type="entry name" value="Winged helix-like DNA-binding domain superfamily/Winged helix DNA-binding domain"/>
    <property type="match status" value="1"/>
</dbReference>
<dbReference type="InterPro" id="IPR000524">
    <property type="entry name" value="Tscrpt_reg_HTH_GntR"/>
</dbReference>
<dbReference type="InterPro" id="IPR008920">
    <property type="entry name" value="TF_FadR/GntR_C"/>
</dbReference>
<dbReference type="PANTHER" id="PTHR43537:SF24">
    <property type="entry name" value="GLUCONATE OPERON TRANSCRIPTIONAL REPRESSOR"/>
    <property type="match status" value="1"/>
</dbReference>
<evidence type="ECO:0000256" key="2">
    <source>
        <dbReference type="ARBA" id="ARBA00023125"/>
    </source>
</evidence>
<dbReference type="SMART" id="SM00345">
    <property type="entry name" value="HTH_GNTR"/>
    <property type="match status" value="1"/>
</dbReference>
<name>A0ABP8S248_9PSEU</name>
<evidence type="ECO:0000256" key="3">
    <source>
        <dbReference type="ARBA" id="ARBA00023163"/>
    </source>
</evidence>
<dbReference type="CDD" id="cd07377">
    <property type="entry name" value="WHTH_GntR"/>
    <property type="match status" value="1"/>
</dbReference>
<gene>
    <name evidence="5" type="ORF">GCM10023175_65720</name>
</gene>
<comment type="caution">
    <text evidence="5">The sequence shown here is derived from an EMBL/GenBank/DDBJ whole genome shotgun (WGS) entry which is preliminary data.</text>
</comment>
<evidence type="ECO:0000313" key="6">
    <source>
        <dbReference type="Proteomes" id="UP001501598"/>
    </source>
</evidence>
<keyword evidence="3" id="KW-0804">Transcription</keyword>
<dbReference type="PROSITE" id="PS50949">
    <property type="entry name" value="HTH_GNTR"/>
    <property type="match status" value="1"/>
</dbReference>
<keyword evidence="2" id="KW-0238">DNA-binding</keyword>
<dbReference type="Pfam" id="PF07729">
    <property type="entry name" value="FCD"/>
    <property type="match status" value="1"/>
</dbReference>
<dbReference type="SMART" id="SM00895">
    <property type="entry name" value="FCD"/>
    <property type="match status" value="1"/>
</dbReference>
<keyword evidence="1" id="KW-0805">Transcription regulation</keyword>
<dbReference type="InterPro" id="IPR011711">
    <property type="entry name" value="GntR_C"/>
</dbReference>
<dbReference type="EMBL" id="BAABGT010000115">
    <property type="protein sequence ID" value="GAA4558829.1"/>
    <property type="molecule type" value="Genomic_DNA"/>
</dbReference>
<dbReference type="InterPro" id="IPR036390">
    <property type="entry name" value="WH_DNA-bd_sf"/>
</dbReference>